<dbReference type="AlphaFoldDB" id="A0A8H7S899"/>
<gene>
    <name evidence="2" type="ORF">INT45_001747</name>
</gene>
<evidence type="ECO:0000313" key="3">
    <source>
        <dbReference type="Proteomes" id="UP000646827"/>
    </source>
</evidence>
<feature type="region of interest" description="Disordered" evidence="1">
    <location>
        <begin position="1"/>
        <end position="20"/>
    </location>
</feature>
<evidence type="ECO:0000256" key="1">
    <source>
        <dbReference type="SAM" id="MobiDB-lite"/>
    </source>
</evidence>
<organism evidence="2 3">
    <name type="scientific">Circinella minor</name>
    <dbReference type="NCBI Taxonomy" id="1195481"/>
    <lineage>
        <taxon>Eukaryota</taxon>
        <taxon>Fungi</taxon>
        <taxon>Fungi incertae sedis</taxon>
        <taxon>Mucoromycota</taxon>
        <taxon>Mucoromycotina</taxon>
        <taxon>Mucoromycetes</taxon>
        <taxon>Mucorales</taxon>
        <taxon>Lichtheimiaceae</taxon>
        <taxon>Circinella</taxon>
    </lineage>
</organism>
<dbReference type="EMBL" id="JAEPRB010000061">
    <property type="protein sequence ID" value="KAG2223441.1"/>
    <property type="molecule type" value="Genomic_DNA"/>
</dbReference>
<dbReference type="OrthoDB" id="10597162at2759"/>
<dbReference type="GO" id="GO:0003677">
    <property type="term" value="F:DNA binding"/>
    <property type="evidence" value="ECO:0007669"/>
    <property type="project" value="InterPro"/>
</dbReference>
<dbReference type="SUPFAM" id="SSF56349">
    <property type="entry name" value="DNA breaking-rejoining enzymes"/>
    <property type="match status" value="1"/>
</dbReference>
<reference evidence="2 3" key="1">
    <citation type="submission" date="2020-12" db="EMBL/GenBank/DDBJ databases">
        <title>Metabolic potential, ecology and presence of endohyphal bacteria is reflected in genomic diversity of Mucoromycotina.</title>
        <authorList>
            <person name="Muszewska A."/>
            <person name="Okrasinska A."/>
            <person name="Steczkiewicz K."/>
            <person name="Drgas O."/>
            <person name="Orlowska M."/>
            <person name="Perlinska-Lenart U."/>
            <person name="Aleksandrzak-Piekarczyk T."/>
            <person name="Szatraj K."/>
            <person name="Zielenkiewicz U."/>
            <person name="Pilsyk S."/>
            <person name="Malc E."/>
            <person name="Mieczkowski P."/>
            <person name="Kruszewska J.S."/>
            <person name="Biernat P."/>
            <person name="Pawlowska J."/>
        </authorList>
    </citation>
    <scope>NUCLEOTIDE SEQUENCE [LARGE SCALE GENOMIC DNA]</scope>
    <source>
        <strain evidence="2 3">CBS 142.35</strain>
    </source>
</reference>
<comment type="caution">
    <text evidence="2">The sequence shown here is derived from an EMBL/GenBank/DDBJ whole genome shotgun (WGS) entry which is preliminary data.</text>
</comment>
<sequence>MKSRTNAKTTTKKTATRTFRSPSFSNNNNFVIDLPMLFIIIATYRNICSQNLTDWHLSNYAYFPIKEQYLDLPIFTSQTLSSPWTTNAALAAFHEAAFDCGLTAKGNTYSFRYGFSDTLLKSNQRLEVAKQLLGHTTKSDVLLNNYASDLTNFDLVSFILDGSEISTTTIDPNINPNKMKIPNPPMINQTDITKVDEDQLVKEYNQLAKEFRKKMEQTYGKSFVPKMNENELKTYRELHKQLESRRRHMKRIIIKEKIATLEKDFTNTMVSNPEDGKLKIINNEVNTVDDIDDQEQQNETFGLGQQQQQQQQTELQICPQELIPRSPNDQRYKFMVETLATKIINPPYQCIICLEDDTIPDTDVAQYNYPSQLARHLYKSFSSKNWDDVTMYGKHAFPQQYLRQHPPIKVPRFLTKYKCPFEDETTAAGKDAVNIIKKHIIQNHYQGPDLSENECIEFIRNYMKIHVGHSISDQEVESLKRKHKNDKLAAAASNRKNK</sequence>
<keyword evidence="3" id="KW-1185">Reference proteome</keyword>
<proteinExistence type="predicted"/>
<protein>
    <submittedName>
        <fullName evidence="2">Uncharacterized protein</fullName>
    </submittedName>
</protein>
<name>A0A8H7S899_9FUNG</name>
<accession>A0A8H7S899</accession>
<dbReference type="Proteomes" id="UP000646827">
    <property type="component" value="Unassembled WGS sequence"/>
</dbReference>
<feature type="compositionally biased region" description="Basic residues" evidence="1">
    <location>
        <begin position="1"/>
        <end position="15"/>
    </location>
</feature>
<dbReference type="InterPro" id="IPR011010">
    <property type="entry name" value="DNA_brk_join_enz"/>
</dbReference>
<evidence type="ECO:0000313" key="2">
    <source>
        <dbReference type="EMBL" id="KAG2223441.1"/>
    </source>
</evidence>